<organism evidence="2 3">
    <name type="scientific">Teratosphaeria nubilosa</name>
    <dbReference type="NCBI Taxonomy" id="161662"/>
    <lineage>
        <taxon>Eukaryota</taxon>
        <taxon>Fungi</taxon>
        <taxon>Dikarya</taxon>
        <taxon>Ascomycota</taxon>
        <taxon>Pezizomycotina</taxon>
        <taxon>Dothideomycetes</taxon>
        <taxon>Dothideomycetidae</taxon>
        <taxon>Mycosphaerellales</taxon>
        <taxon>Teratosphaeriaceae</taxon>
        <taxon>Teratosphaeria</taxon>
    </lineage>
</organism>
<gene>
    <name evidence="2" type="ORF">EJ03DRAFT_331918</name>
</gene>
<dbReference type="Proteomes" id="UP000799436">
    <property type="component" value="Unassembled WGS sequence"/>
</dbReference>
<reference evidence="2" key="1">
    <citation type="journal article" date="2020" name="Stud. Mycol.">
        <title>101 Dothideomycetes genomes: a test case for predicting lifestyles and emergence of pathogens.</title>
        <authorList>
            <person name="Haridas S."/>
            <person name="Albert R."/>
            <person name="Binder M."/>
            <person name="Bloem J."/>
            <person name="Labutti K."/>
            <person name="Salamov A."/>
            <person name="Andreopoulos B."/>
            <person name="Baker S."/>
            <person name="Barry K."/>
            <person name="Bills G."/>
            <person name="Bluhm B."/>
            <person name="Cannon C."/>
            <person name="Castanera R."/>
            <person name="Culley D."/>
            <person name="Daum C."/>
            <person name="Ezra D."/>
            <person name="Gonzalez J."/>
            <person name="Henrissat B."/>
            <person name="Kuo A."/>
            <person name="Liang C."/>
            <person name="Lipzen A."/>
            <person name="Lutzoni F."/>
            <person name="Magnuson J."/>
            <person name="Mondo S."/>
            <person name="Nolan M."/>
            <person name="Ohm R."/>
            <person name="Pangilinan J."/>
            <person name="Park H.-J."/>
            <person name="Ramirez L."/>
            <person name="Alfaro M."/>
            <person name="Sun H."/>
            <person name="Tritt A."/>
            <person name="Yoshinaga Y."/>
            <person name="Zwiers L.-H."/>
            <person name="Turgeon B."/>
            <person name="Goodwin S."/>
            <person name="Spatafora J."/>
            <person name="Crous P."/>
            <person name="Grigoriev I."/>
        </authorList>
    </citation>
    <scope>NUCLEOTIDE SEQUENCE</scope>
    <source>
        <strain evidence="2">CBS 116005</strain>
    </source>
</reference>
<accession>A0A6G1KUP0</accession>
<feature type="compositionally biased region" description="Acidic residues" evidence="1">
    <location>
        <begin position="323"/>
        <end position="348"/>
    </location>
</feature>
<feature type="region of interest" description="Disordered" evidence="1">
    <location>
        <begin position="319"/>
        <end position="382"/>
    </location>
</feature>
<dbReference type="EMBL" id="ML995928">
    <property type="protein sequence ID" value="KAF2764351.1"/>
    <property type="molecule type" value="Genomic_DNA"/>
</dbReference>
<keyword evidence="3" id="KW-1185">Reference proteome</keyword>
<evidence type="ECO:0000313" key="3">
    <source>
        <dbReference type="Proteomes" id="UP000799436"/>
    </source>
</evidence>
<protein>
    <submittedName>
        <fullName evidence="2">Uncharacterized protein</fullName>
    </submittedName>
</protein>
<dbReference type="AlphaFoldDB" id="A0A6G1KUP0"/>
<name>A0A6G1KUP0_9PEZI</name>
<evidence type="ECO:0000313" key="2">
    <source>
        <dbReference type="EMBL" id="KAF2764351.1"/>
    </source>
</evidence>
<sequence length="382" mass="43475">MVEWNKMVDPRVRGYTGGRLYIIDDRNMDDADIDDPQAAKHQADCNRMRYFFNRHTDWEIDSVHLSAAVSPQEYLDYMREEIATWTEGEMIVIYFEGSAGNAQEEYSWKLRGCPNGWFNAYNLIKMVSGGKADVTFLLDCFMPIRWKPKPWRKSGGSTEFHVRDEPLTDPDGVPIEHDGEFTKALVRNLHKFVTKIDDKLSGWRALRSIPEIMAKDYSVKSKPRRVWIGRTKYKATRKVHRIKMSPIQTRRLGKWVPVRERIQGPGKTQCNEPVNDMIRKGVAAELAELHAVREAEAGNAPPVMQQELRHEDVAEAEGLPQDEGVDQDEALGQDEGVAEDDAVDVEMQDADKNNGEVPDLSDDDMELYSAGSDDGSTLFVPQ</sequence>
<dbReference type="OrthoDB" id="3930286at2759"/>
<proteinExistence type="predicted"/>
<evidence type="ECO:0000256" key="1">
    <source>
        <dbReference type="SAM" id="MobiDB-lite"/>
    </source>
</evidence>